<organism evidence="10 11">
    <name type="scientific">Umbra pygmaea</name>
    <name type="common">Eastern mudminnow</name>
    <dbReference type="NCBI Taxonomy" id="75934"/>
    <lineage>
        <taxon>Eukaryota</taxon>
        <taxon>Metazoa</taxon>
        <taxon>Chordata</taxon>
        <taxon>Craniata</taxon>
        <taxon>Vertebrata</taxon>
        <taxon>Euteleostomi</taxon>
        <taxon>Actinopterygii</taxon>
        <taxon>Neopterygii</taxon>
        <taxon>Teleostei</taxon>
        <taxon>Protacanthopterygii</taxon>
        <taxon>Esociformes</taxon>
        <taxon>Umbridae</taxon>
        <taxon>Umbra</taxon>
    </lineage>
</organism>
<dbReference type="Pfam" id="PF20965">
    <property type="entry name" value="DZF_C"/>
    <property type="match status" value="1"/>
</dbReference>
<dbReference type="Pfam" id="PF07528">
    <property type="entry name" value="DZF_N"/>
    <property type="match status" value="1"/>
</dbReference>
<dbReference type="InterPro" id="IPR049402">
    <property type="entry name" value="DZF_dom_C"/>
</dbReference>
<dbReference type="GO" id="GO:0005737">
    <property type="term" value="C:cytoplasm"/>
    <property type="evidence" value="ECO:0007669"/>
    <property type="project" value="UniProtKB-SubCell"/>
</dbReference>
<keyword evidence="2" id="KW-0963">Cytoplasm</keyword>
<feature type="compositionally biased region" description="Basic and acidic residues" evidence="7">
    <location>
        <begin position="579"/>
        <end position="593"/>
    </location>
</feature>
<comment type="caution">
    <text evidence="10">The sequence shown here is derived from an EMBL/GenBank/DDBJ whole genome shotgun (WGS) entry which is preliminary data.</text>
</comment>
<evidence type="ECO:0000259" key="9">
    <source>
        <dbReference type="PROSITE" id="PS51703"/>
    </source>
</evidence>
<dbReference type="Proteomes" id="UP001557470">
    <property type="component" value="Unassembled WGS sequence"/>
</dbReference>
<proteinExistence type="predicted"/>
<dbReference type="SUPFAM" id="SSF54768">
    <property type="entry name" value="dsRNA-binding domain-like"/>
    <property type="match status" value="2"/>
</dbReference>
<dbReference type="SMART" id="SM00572">
    <property type="entry name" value="DZF"/>
    <property type="match status" value="1"/>
</dbReference>
<dbReference type="PROSITE" id="PS51703">
    <property type="entry name" value="DZF"/>
    <property type="match status" value="1"/>
</dbReference>
<feature type="domain" description="DZF" evidence="9">
    <location>
        <begin position="38"/>
        <end position="408"/>
    </location>
</feature>
<protein>
    <recommendedName>
        <fullName evidence="12">Spermatid perinuclear RNA-binding protein</fullName>
    </recommendedName>
</protein>
<keyword evidence="5" id="KW-0238">DNA-binding</keyword>
<dbReference type="PROSITE" id="PS50137">
    <property type="entry name" value="DS_RBD"/>
    <property type="match status" value="2"/>
</dbReference>
<dbReference type="SMART" id="SM00358">
    <property type="entry name" value="DSRM"/>
    <property type="match status" value="2"/>
</dbReference>
<name>A0ABD0WWH8_UMBPY</name>
<gene>
    <name evidence="10" type="ORF">UPYG_G00187180</name>
</gene>
<sequence>MFQIDFWLFHRIENSSWLILQTVLLLVFGMDMKTISIQPFTNDDHLVMAKHDSIYPTPEYLMAVQNVVSTVECGLKQVSDWMDNLNASLRKAPNTTDAAGSNVSQSTTKPRRGSILCGVMRVGLLAKGLLVKGDTDLELVLMCRDKPTKLLLYTISTNLPLQLQTLTEDKYEVWPSVSKAAIQVVNTNTPTFTLKITLSTLAMRDEQYSTDQGEGVEELDEVLDERQCHAALATIRHTKWFQARAADLKWCVIIIRVLRDMGHNLTVWEPLKGRPLELICEKAIATGNQPMGPSKALRRVMECIASGVLLPGGPGVLDPCEREPTDALSGITGQQAEAVTHNAQHTLRLLAFGHLDQFLNISPSPHNSYSHGHSVLDQKVLDCKQSDPSYPMSAQMILNQLYPGLQYKLLSQSGPDHAPLFTMSVDIQGPVFQASGTSKKAAKTNVALKVLQTLGLQNGFNVDLDSLSAYDWAGGKGHKGRKEQGYRLPTSSQSNSVSSSTDSYESRIPEPLLTAAVKNPVMKLNQKHQGLNYELISDTGYSCEKRFIIEVKVGKQTFRGSGSTKKAAKSSAALAALRRRSDSKNRCSKEQKRPTTQGKSTVTSKTVSVPATEPHA</sequence>
<accession>A0ABD0WWH8</accession>
<dbReference type="FunFam" id="1.10.1410.40:FF:000001">
    <property type="entry name" value="interleukin enhancer-binding factor 3 isoform X1"/>
    <property type="match status" value="1"/>
</dbReference>
<evidence type="ECO:0000256" key="5">
    <source>
        <dbReference type="ARBA" id="ARBA00023125"/>
    </source>
</evidence>
<dbReference type="FunFam" id="3.30.160.20:FF:000007">
    <property type="entry name" value="Double-stranded RNA-binding protein Staufen homolog 1"/>
    <property type="match status" value="1"/>
</dbReference>
<dbReference type="PANTHER" id="PTHR45762">
    <property type="entry name" value="ZINC FINGER RNA-BINDING PROTEIN"/>
    <property type="match status" value="1"/>
</dbReference>
<dbReference type="GO" id="GO:0003723">
    <property type="term" value="F:RNA binding"/>
    <property type="evidence" value="ECO:0007669"/>
    <property type="project" value="UniProtKB-UniRule"/>
</dbReference>
<evidence type="ECO:0000256" key="3">
    <source>
        <dbReference type="ARBA" id="ARBA00022737"/>
    </source>
</evidence>
<reference evidence="10 11" key="1">
    <citation type="submission" date="2024-06" db="EMBL/GenBank/DDBJ databases">
        <authorList>
            <person name="Pan Q."/>
            <person name="Wen M."/>
            <person name="Jouanno E."/>
            <person name="Zahm M."/>
            <person name="Klopp C."/>
            <person name="Cabau C."/>
            <person name="Louis A."/>
            <person name="Berthelot C."/>
            <person name="Parey E."/>
            <person name="Roest Crollius H."/>
            <person name="Montfort J."/>
            <person name="Robinson-Rechavi M."/>
            <person name="Bouchez O."/>
            <person name="Lampietro C."/>
            <person name="Lopez Roques C."/>
            <person name="Donnadieu C."/>
            <person name="Postlethwait J."/>
            <person name="Bobe J."/>
            <person name="Verreycken H."/>
            <person name="Guiguen Y."/>
        </authorList>
    </citation>
    <scope>NUCLEOTIDE SEQUENCE [LARGE SCALE GENOMIC DNA]</scope>
    <source>
        <strain evidence="10">Up_M1</strain>
        <tissue evidence="10">Testis</tissue>
    </source>
</reference>
<keyword evidence="3" id="KW-0677">Repeat</keyword>
<dbReference type="GO" id="GO:0003677">
    <property type="term" value="F:DNA binding"/>
    <property type="evidence" value="ECO:0007669"/>
    <property type="project" value="UniProtKB-KW"/>
</dbReference>
<evidence type="ECO:0000256" key="4">
    <source>
        <dbReference type="ARBA" id="ARBA00022884"/>
    </source>
</evidence>
<feature type="region of interest" description="Disordered" evidence="7">
    <location>
        <begin position="559"/>
        <end position="616"/>
    </location>
</feature>
<evidence type="ECO:0000256" key="1">
    <source>
        <dbReference type="ARBA" id="ARBA00004496"/>
    </source>
</evidence>
<dbReference type="InterPro" id="IPR014720">
    <property type="entry name" value="dsRBD_dom"/>
</dbReference>
<dbReference type="Pfam" id="PF00035">
    <property type="entry name" value="dsrm"/>
    <property type="match status" value="2"/>
</dbReference>
<keyword evidence="4 6" id="KW-0694">RNA-binding</keyword>
<evidence type="ECO:0000313" key="11">
    <source>
        <dbReference type="Proteomes" id="UP001557470"/>
    </source>
</evidence>
<dbReference type="Gene3D" id="3.30.460.10">
    <property type="entry name" value="Beta Polymerase, domain 2"/>
    <property type="match status" value="1"/>
</dbReference>
<evidence type="ECO:0000259" key="8">
    <source>
        <dbReference type="PROSITE" id="PS50137"/>
    </source>
</evidence>
<feature type="compositionally biased region" description="Low complexity" evidence="7">
    <location>
        <begin position="559"/>
        <end position="576"/>
    </location>
</feature>
<dbReference type="FunFam" id="3.30.460.10:FF:000003">
    <property type="entry name" value="interleukin enhancer-binding factor 3 isoform X2"/>
    <property type="match status" value="1"/>
</dbReference>
<feature type="compositionally biased region" description="Low complexity" evidence="7">
    <location>
        <begin position="491"/>
        <end position="503"/>
    </location>
</feature>
<comment type="subcellular location">
    <subcellularLocation>
        <location evidence="1">Cytoplasm</location>
    </subcellularLocation>
</comment>
<dbReference type="Gene3D" id="1.10.1410.40">
    <property type="match status" value="1"/>
</dbReference>
<evidence type="ECO:0000256" key="7">
    <source>
        <dbReference type="SAM" id="MobiDB-lite"/>
    </source>
</evidence>
<dbReference type="PANTHER" id="PTHR45762:SF1">
    <property type="entry name" value="SPERMATID PERINUCLEAR RNA-BINDING PROTEIN"/>
    <property type="match status" value="1"/>
</dbReference>
<dbReference type="InterPro" id="IPR043519">
    <property type="entry name" value="NT_sf"/>
</dbReference>
<keyword evidence="11" id="KW-1185">Reference proteome</keyword>
<dbReference type="Gene3D" id="3.30.160.20">
    <property type="match status" value="2"/>
</dbReference>
<dbReference type="InterPro" id="IPR006561">
    <property type="entry name" value="DZF_dom"/>
</dbReference>
<feature type="domain" description="DRBM" evidence="8">
    <location>
        <begin position="390"/>
        <end position="456"/>
    </location>
</feature>
<feature type="domain" description="DRBM" evidence="8">
    <location>
        <begin position="516"/>
        <end position="582"/>
    </location>
</feature>
<dbReference type="AlphaFoldDB" id="A0ABD0WWH8"/>
<dbReference type="EMBL" id="JAGEUA010000005">
    <property type="protein sequence ID" value="KAL0979603.1"/>
    <property type="molecule type" value="Genomic_DNA"/>
</dbReference>
<evidence type="ECO:0008006" key="12">
    <source>
        <dbReference type="Google" id="ProtNLM"/>
    </source>
</evidence>
<evidence type="ECO:0000256" key="6">
    <source>
        <dbReference type="PROSITE-ProRule" id="PRU00266"/>
    </source>
</evidence>
<dbReference type="InterPro" id="IPR049401">
    <property type="entry name" value="DZF_dom_N"/>
</dbReference>
<feature type="compositionally biased region" description="Polar residues" evidence="7">
    <location>
        <begin position="594"/>
        <end position="609"/>
    </location>
</feature>
<evidence type="ECO:0000256" key="2">
    <source>
        <dbReference type="ARBA" id="ARBA00022490"/>
    </source>
</evidence>
<evidence type="ECO:0000313" key="10">
    <source>
        <dbReference type="EMBL" id="KAL0979603.1"/>
    </source>
</evidence>
<feature type="region of interest" description="Disordered" evidence="7">
    <location>
        <begin position="477"/>
        <end position="505"/>
    </location>
</feature>